<gene>
    <name evidence="2" type="ORF">A4A49_61493</name>
</gene>
<proteinExistence type="predicted"/>
<comment type="caution">
    <text evidence="2">The sequence shown here is derived from an EMBL/GenBank/DDBJ whole genome shotgun (WGS) entry which is preliminary data.</text>
</comment>
<accession>A0A1J6JH88</accession>
<reference evidence="2" key="1">
    <citation type="submission" date="2016-11" db="EMBL/GenBank/DDBJ databases">
        <title>The genome of Nicotiana attenuata.</title>
        <authorList>
            <person name="Xu S."/>
            <person name="Brockmoeller T."/>
            <person name="Gaquerel E."/>
            <person name="Navarro A."/>
            <person name="Kuhl H."/>
            <person name="Gase K."/>
            <person name="Ling Z."/>
            <person name="Zhou W."/>
            <person name="Kreitzer C."/>
            <person name="Stanke M."/>
            <person name="Tang H."/>
            <person name="Lyons E."/>
            <person name="Pandey P."/>
            <person name="Pandey S.P."/>
            <person name="Timmermann B."/>
            <person name="Baldwin I.T."/>
        </authorList>
    </citation>
    <scope>NUCLEOTIDE SEQUENCE [LARGE SCALE GENOMIC DNA]</scope>
    <source>
        <strain evidence="2">UT</strain>
    </source>
</reference>
<dbReference type="Proteomes" id="UP000187609">
    <property type="component" value="Unassembled WGS sequence"/>
</dbReference>
<organism evidence="2 3">
    <name type="scientific">Nicotiana attenuata</name>
    <name type="common">Coyote tobacco</name>
    <dbReference type="NCBI Taxonomy" id="49451"/>
    <lineage>
        <taxon>Eukaryota</taxon>
        <taxon>Viridiplantae</taxon>
        <taxon>Streptophyta</taxon>
        <taxon>Embryophyta</taxon>
        <taxon>Tracheophyta</taxon>
        <taxon>Spermatophyta</taxon>
        <taxon>Magnoliopsida</taxon>
        <taxon>eudicotyledons</taxon>
        <taxon>Gunneridae</taxon>
        <taxon>Pentapetalae</taxon>
        <taxon>asterids</taxon>
        <taxon>lamiids</taxon>
        <taxon>Solanales</taxon>
        <taxon>Solanaceae</taxon>
        <taxon>Nicotianoideae</taxon>
        <taxon>Nicotianeae</taxon>
        <taxon>Nicotiana</taxon>
    </lineage>
</organism>
<evidence type="ECO:0000313" key="2">
    <source>
        <dbReference type="EMBL" id="OIT06337.1"/>
    </source>
</evidence>
<sequence length="146" mass="16388">VIFSETIPFFYAPPVSTSQGEEDEWIVYQVTRTLTEQSDDVPPSPSSSIEHQSTIVLLAPSPIVFEGPPIVQVYSRRQETNDTCLTPVRSSSNPLLPDPPENLGLPIDLRKGTRTSKSTYFIFTFVSYDHLCNNSAGRFEYFSRVP</sequence>
<evidence type="ECO:0000313" key="3">
    <source>
        <dbReference type="Proteomes" id="UP000187609"/>
    </source>
</evidence>
<dbReference type="AlphaFoldDB" id="A0A1J6JH88"/>
<feature type="non-terminal residue" evidence="2">
    <location>
        <position position="1"/>
    </location>
</feature>
<evidence type="ECO:0000256" key="1">
    <source>
        <dbReference type="SAM" id="MobiDB-lite"/>
    </source>
</evidence>
<name>A0A1J6JH88_NICAT</name>
<dbReference type="Gramene" id="OIT06337">
    <property type="protein sequence ID" value="OIT06337"/>
    <property type="gene ID" value="A4A49_61493"/>
</dbReference>
<dbReference type="EMBL" id="MJEQ01037184">
    <property type="protein sequence ID" value="OIT06337.1"/>
    <property type="molecule type" value="Genomic_DNA"/>
</dbReference>
<keyword evidence="3" id="KW-1185">Reference proteome</keyword>
<protein>
    <submittedName>
        <fullName evidence="2">Uncharacterized protein</fullName>
    </submittedName>
</protein>
<feature type="region of interest" description="Disordered" evidence="1">
    <location>
        <begin position="87"/>
        <end position="109"/>
    </location>
</feature>